<proteinExistence type="predicted"/>
<dbReference type="RefSeq" id="WP_090226328.1">
    <property type="nucleotide sequence ID" value="NZ_FOZP01000005.1"/>
</dbReference>
<evidence type="ECO:0000313" key="3">
    <source>
        <dbReference type="Proteomes" id="UP000199312"/>
    </source>
</evidence>
<keyword evidence="1" id="KW-0812">Transmembrane</keyword>
<gene>
    <name evidence="2" type="ORF">SAMN04488006_2240</name>
</gene>
<dbReference type="EMBL" id="FOZP01000005">
    <property type="protein sequence ID" value="SFS59944.1"/>
    <property type="molecule type" value="Genomic_DNA"/>
</dbReference>
<dbReference type="Pfam" id="PF12732">
    <property type="entry name" value="YtxH"/>
    <property type="match status" value="1"/>
</dbReference>
<feature type="transmembrane region" description="Helical" evidence="1">
    <location>
        <begin position="6"/>
        <end position="26"/>
    </location>
</feature>
<dbReference type="InterPro" id="IPR052928">
    <property type="entry name" value="Desiccation-related_membrane"/>
</dbReference>
<accession>A0A1I6R5L9</accession>
<evidence type="ECO:0000313" key="2">
    <source>
        <dbReference type="EMBL" id="SFS59944.1"/>
    </source>
</evidence>
<keyword evidence="1" id="KW-1133">Transmembrane helix</keyword>
<reference evidence="3" key="1">
    <citation type="submission" date="2016-10" db="EMBL/GenBank/DDBJ databases">
        <authorList>
            <person name="Varghese N."/>
            <person name="Submissions S."/>
        </authorList>
    </citation>
    <scope>NUCLEOTIDE SEQUENCE [LARGE SCALE GENOMIC DNA]</scope>
    <source>
        <strain evidence="3">DSM 24450</strain>
    </source>
</reference>
<dbReference type="Proteomes" id="UP000199312">
    <property type="component" value="Unassembled WGS sequence"/>
</dbReference>
<name>A0A1I6R5L9_9FLAO</name>
<protein>
    <submittedName>
        <fullName evidence="2">Gas vesicle protein</fullName>
    </submittedName>
</protein>
<evidence type="ECO:0000256" key="1">
    <source>
        <dbReference type="SAM" id="Phobius"/>
    </source>
</evidence>
<keyword evidence="1" id="KW-0472">Membrane</keyword>
<dbReference type="OrthoDB" id="598035at2"/>
<dbReference type="AlphaFoldDB" id="A0A1I6R5L9"/>
<dbReference type="PANTHER" id="PTHR35792:SF2">
    <property type="entry name" value="GENERAL STRESS PROTEIN"/>
    <property type="match status" value="1"/>
</dbReference>
<organism evidence="2 3">
    <name type="scientific">Lutibacter maritimus</name>
    <dbReference type="NCBI Taxonomy" id="593133"/>
    <lineage>
        <taxon>Bacteria</taxon>
        <taxon>Pseudomonadati</taxon>
        <taxon>Bacteroidota</taxon>
        <taxon>Flavobacteriia</taxon>
        <taxon>Flavobacteriales</taxon>
        <taxon>Flavobacteriaceae</taxon>
        <taxon>Lutibacter</taxon>
    </lineage>
</organism>
<keyword evidence="3" id="KW-1185">Reference proteome</keyword>
<dbReference type="PANTHER" id="PTHR35792">
    <property type="entry name" value="GENERAL STRESS PROTEIN"/>
    <property type="match status" value="1"/>
</dbReference>
<dbReference type="InterPro" id="IPR024623">
    <property type="entry name" value="YtxH"/>
</dbReference>
<dbReference type="STRING" id="593133.SAMN04488006_2240"/>
<sequence length="109" mass="11792">MSNTSNTLLGILTGAIAGAAIGILYAPDKGVNTRKKIADGAIDYKDTIVEKASEIKDTVMKAASEKKVSLEDQVESIVSDVSYKTEDVITTLEKKLAELKKQNKKYQKA</sequence>